<sequence length="467" mass="52408">MSSCSGYLVVSVYPNCHMRNNDNEVIFECENPILLCTPQSLILSGVGGSGRKEIGNVRYRLLAPIENGVFRFRLFYLHGDEHMCLLFDIHGRNIAEQVMKLFEEVGDVGGSGSGHSDFLQDDPLLIPKSIHVPSPIEDMDVDGEDSDEEYVADSNKSGSSKDDEEEEFVPETLVEPSPYSDPVICTQSLSYIGSRRDARKKSFSNTGEDNYNLAWTVVWSFELVTDSKAEMQSIKVPRALPIISSRLPLKSLCCSLTESRILGGALSGRSAHMFSAHHVSRPSTVGQQSLLPCHPTIDIIHPILKQSYHFKPLYRKVWMAKQKAITQIYGGWEESYNRVARLLQALQSCCPRTICDISVVPYYDGNFMVRDCSIFDKVFWAFPACVEAFKHCKPFVSVDGTHLYSKYGGVLLIVVAQDSNSNILPIAFAIVESEMTESWSFFLTNLRRHVTLQEGLLIIDSKRSRLH</sequence>
<dbReference type="EMBL" id="SDMP01000020">
    <property type="protein sequence ID" value="RYQ86053.1"/>
    <property type="molecule type" value="Genomic_DNA"/>
</dbReference>
<gene>
    <name evidence="3" type="ORF">Ahy_B10g105717</name>
</gene>
<name>A0A444X926_ARAHY</name>
<dbReference type="Proteomes" id="UP000289738">
    <property type="component" value="Chromosome B10"/>
</dbReference>
<evidence type="ECO:0000313" key="3">
    <source>
        <dbReference type="EMBL" id="RYQ86053.1"/>
    </source>
</evidence>
<dbReference type="InterPro" id="IPR018289">
    <property type="entry name" value="MULE_transposase_dom"/>
</dbReference>
<dbReference type="PANTHER" id="PTHR31973">
    <property type="entry name" value="POLYPROTEIN, PUTATIVE-RELATED"/>
    <property type="match status" value="1"/>
</dbReference>
<evidence type="ECO:0000313" key="4">
    <source>
        <dbReference type="Proteomes" id="UP000289738"/>
    </source>
</evidence>
<keyword evidence="4" id="KW-1185">Reference proteome</keyword>
<feature type="domain" description="MULE transposase" evidence="2">
    <location>
        <begin position="396"/>
        <end position="463"/>
    </location>
</feature>
<feature type="compositionally biased region" description="Acidic residues" evidence="1">
    <location>
        <begin position="137"/>
        <end position="151"/>
    </location>
</feature>
<comment type="caution">
    <text evidence="3">The sequence shown here is derived from an EMBL/GenBank/DDBJ whole genome shotgun (WGS) entry which is preliminary data.</text>
</comment>
<organism evidence="3 4">
    <name type="scientific">Arachis hypogaea</name>
    <name type="common">Peanut</name>
    <dbReference type="NCBI Taxonomy" id="3818"/>
    <lineage>
        <taxon>Eukaryota</taxon>
        <taxon>Viridiplantae</taxon>
        <taxon>Streptophyta</taxon>
        <taxon>Embryophyta</taxon>
        <taxon>Tracheophyta</taxon>
        <taxon>Spermatophyta</taxon>
        <taxon>Magnoliopsida</taxon>
        <taxon>eudicotyledons</taxon>
        <taxon>Gunneridae</taxon>
        <taxon>Pentapetalae</taxon>
        <taxon>rosids</taxon>
        <taxon>fabids</taxon>
        <taxon>Fabales</taxon>
        <taxon>Fabaceae</taxon>
        <taxon>Papilionoideae</taxon>
        <taxon>50 kb inversion clade</taxon>
        <taxon>dalbergioids sensu lato</taxon>
        <taxon>Dalbergieae</taxon>
        <taxon>Pterocarpus clade</taxon>
        <taxon>Arachis</taxon>
    </lineage>
</organism>
<dbReference type="AlphaFoldDB" id="A0A444X926"/>
<dbReference type="PANTHER" id="PTHR31973:SF195">
    <property type="entry name" value="MUDR FAMILY TRANSPOSASE"/>
    <property type="match status" value="1"/>
</dbReference>
<accession>A0A444X926</accession>
<reference evidence="3 4" key="1">
    <citation type="submission" date="2019-01" db="EMBL/GenBank/DDBJ databases">
        <title>Sequencing of cultivated peanut Arachis hypogaea provides insights into genome evolution and oil improvement.</title>
        <authorList>
            <person name="Chen X."/>
        </authorList>
    </citation>
    <scope>NUCLEOTIDE SEQUENCE [LARGE SCALE GENOMIC DNA]</scope>
    <source>
        <strain evidence="4">cv. Fuhuasheng</strain>
        <tissue evidence="3">Leaves</tissue>
    </source>
</reference>
<dbReference type="Pfam" id="PF10551">
    <property type="entry name" value="MULE"/>
    <property type="match status" value="1"/>
</dbReference>
<protein>
    <recommendedName>
        <fullName evidence="2">MULE transposase domain-containing protein</fullName>
    </recommendedName>
</protein>
<feature type="region of interest" description="Disordered" evidence="1">
    <location>
        <begin position="133"/>
        <end position="178"/>
    </location>
</feature>
<evidence type="ECO:0000259" key="2">
    <source>
        <dbReference type="Pfam" id="PF10551"/>
    </source>
</evidence>
<dbReference type="STRING" id="3818.A0A444X926"/>
<evidence type="ECO:0000256" key="1">
    <source>
        <dbReference type="SAM" id="MobiDB-lite"/>
    </source>
</evidence>
<proteinExistence type="predicted"/>